<keyword evidence="2" id="KW-1185">Reference proteome</keyword>
<protein>
    <recommendedName>
        <fullName evidence="3">MarR family transcriptional regulator</fullName>
    </recommendedName>
</protein>
<name>A0ABV5KL25_9BACL</name>
<comment type="caution">
    <text evidence="1">The sequence shown here is derived from an EMBL/GenBank/DDBJ whole genome shotgun (WGS) entry which is preliminary data.</text>
</comment>
<dbReference type="EMBL" id="JBHMDO010000012">
    <property type="protein sequence ID" value="MFB9325605.1"/>
    <property type="molecule type" value="Genomic_DNA"/>
</dbReference>
<sequence length="299" mass="33421">METKRCLFCEQIVPARQVGEELLFEGCYCAPGGQYRLKHDYYAVGQDAGFRAKSELFPLVSGYIRERTEYDEAVALSEETIASIRTSADVPGTIEEKALRLLRYLYRNAQGPDVPVFIHRLTERYNLTYSPNLQEFIYIIDCLKQDGLIERSGSSLKLTVEGWARAAESEGRQGAKRCAVLLPRDEQLRQAWIEDIIPGLERIGFQPKLEDEADRRDGQADAAALLAGCKFAIADATGRSPSVFYAAGYAHGSRIPVIWTVRKDEAEGISVPAGQAHPIRWSDTEELAAKLKLQFNKGD</sequence>
<accession>A0ABV5KL25</accession>
<gene>
    <name evidence="1" type="ORF">ACFFSY_06675</name>
</gene>
<organism evidence="1 2">
    <name type="scientific">Paenibacillus aurantiacus</name>
    <dbReference type="NCBI Taxonomy" id="1936118"/>
    <lineage>
        <taxon>Bacteria</taxon>
        <taxon>Bacillati</taxon>
        <taxon>Bacillota</taxon>
        <taxon>Bacilli</taxon>
        <taxon>Bacillales</taxon>
        <taxon>Paenibacillaceae</taxon>
        <taxon>Paenibacillus</taxon>
    </lineage>
</organism>
<evidence type="ECO:0008006" key="3">
    <source>
        <dbReference type="Google" id="ProtNLM"/>
    </source>
</evidence>
<dbReference type="RefSeq" id="WP_377491763.1">
    <property type="nucleotide sequence ID" value="NZ_JBHMDO010000012.1"/>
</dbReference>
<proteinExistence type="predicted"/>
<evidence type="ECO:0000313" key="2">
    <source>
        <dbReference type="Proteomes" id="UP001589747"/>
    </source>
</evidence>
<dbReference type="Proteomes" id="UP001589747">
    <property type="component" value="Unassembled WGS sequence"/>
</dbReference>
<evidence type="ECO:0000313" key="1">
    <source>
        <dbReference type="EMBL" id="MFB9325605.1"/>
    </source>
</evidence>
<reference evidence="1 2" key="1">
    <citation type="submission" date="2024-09" db="EMBL/GenBank/DDBJ databases">
        <authorList>
            <person name="Sun Q."/>
            <person name="Mori K."/>
        </authorList>
    </citation>
    <scope>NUCLEOTIDE SEQUENCE [LARGE SCALE GENOMIC DNA]</scope>
    <source>
        <strain evidence="1 2">TISTR 2452</strain>
    </source>
</reference>